<proteinExistence type="predicted"/>
<accession>A0A5B7H6A7</accession>
<gene>
    <name evidence="2" type="ORF">E2C01_059253</name>
</gene>
<feature type="region of interest" description="Disordered" evidence="1">
    <location>
        <begin position="215"/>
        <end position="250"/>
    </location>
</feature>
<protein>
    <submittedName>
        <fullName evidence="2">Uncharacterized protein</fullName>
    </submittedName>
</protein>
<evidence type="ECO:0000313" key="3">
    <source>
        <dbReference type="Proteomes" id="UP000324222"/>
    </source>
</evidence>
<evidence type="ECO:0000313" key="2">
    <source>
        <dbReference type="EMBL" id="MPC65125.1"/>
    </source>
</evidence>
<evidence type="ECO:0000256" key="1">
    <source>
        <dbReference type="SAM" id="MobiDB-lite"/>
    </source>
</evidence>
<sequence length="296" mass="32460">MSHRNVHVYATLPQEDLAPRWSPIRFGLPPTCLCSDLTSALLRVTAETLFWKGRITRARYTNRGAETQLDLTLIPNGPSLPRVHHRQSPLCSLPATVFLLRRSAATALTVHLHATSAAPCADAAPPVTAHRVLPSDSTVPRVTKHTMKACKSESSDGVLEVLLSLLLGLNSPQARTVQDSSGLQATLLLLLRDLLLEGGTQPPDNLLHLIARMQKTHQRRQRRRQRAALRQQGDKETLPRFSSSTSHHRPAQDELLASSYAAFLLNYSAESGDDFTAASCVTKEDGLDDAARPRPS</sequence>
<reference evidence="2 3" key="1">
    <citation type="submission" date="2019-05" db="EMBL/GenBank/DDBJ databases">
        <title>Another draft genome of Portunus trituberculatus and its Hox gene families provides insights of decapod evolution.</title>
        <authorList>
            <person name="Jeong J.-H."/>
            <person name="Song I."/>
            <person name="Kim S."/>
            <person name="Choi T."/>
            <person name="Kim D."/>
            <person name="Ryu S."/>
            <person name="Kim W."/>
        </authorList>
    </citation>
    <scope>NUCLEOTIDE SEQUENCE [LARGE SCALE GENOMIC DNA]</scope>
    <source>
        <tissue evidence="2">Muscle</tissue>
    </source>
</reference>
<feature type="compositionally biased region" description="Basic residues" evidence="1">
    <location>
        <begin position="215"/>
        <end position="227"/>
    </location>
</feature>
<dbReference type="AlphaFoldDB" id="A0A5B7H6A7"/>
<dbReference type="EMBL" id="VSRR010022950">
    <property type="protein sequence ID" value="MPC65125.1"/>
    <property type="molecule type" value="Genomic_DNA"/>
</dbReference>
<organism evidence="2 3">
    <name type="scientific">Portunus trituberculatus</name>
    <name type="common">Swimming crab</name>
    <name type="synonym">Neptunus trituberculatus</name>
    <dbReference type="NCBI Taxonomy" id="210409"/>
    <lineage>
        <taxon>Eukaryota</taxon>
        <taxon>Metazoa</taxon>
        <taxon>Ecdysozoa</taxon>
        <taxon>Arthropoda</taxon>
        <taxon>Crustacea</taxon>
        <taxon>Multicrustacea</taxon>
        <taxon>Malacostraca</taxon>
        <taxon>Eumalacostraca</taxon>
        <taxon>Eucarida</taxon>
        <taxon>Decapoda</taxon>
        <taxon>Pleocyemata</taxon>
        <taxon>Brachyura</taxon>
        <taxon>Eubrachyura</taxon>
        <taxon>Portunoidea</taxon>
        <taxon>Portunidae</taxon>
        <taxon>Portuninae</taxon>
        <taxon>Portunus</taxon>
    </lineage>
</organism>
<name>A0A5B7H6A7_PORTR</name>
<comment type="caution">
    <text evidence="2">The sequence shown here is derived from an EMBL/GenBank/DDBJ whole genome shotgun (WGS) entry which is preliminary data.</text>
</comment>
<keyword evidence="3" id="KW-1185">Reference proteome</keyword>
<dbReference type="Proteomes" id="UP000324222">
    <property type="component" value="Unassembled WGS sequence"/>
</dbReference>